<keyword evidence="1" id="KW-0812">Transmembrane</keyword>
<dbReference type="Proteomes" id="UP001448858">
    <property type="component" value="Chromosome"/>
</dbReference>
<dbReference type="EMBL" id="CP151657">
    <property type="protein sequence ID" value="WZP15824.1"/>
    <property type="molecule type" value="Genomic_DNA"/>
</dbReference>
<feature type="transmembrane region" description="Helical" evidence="1">
    <location>
        <begin position="89"/>
        <end position="108"/>
    </location>
</feature>
<proteinExistence type="predicted"/>
<protein>
    <submittedName>
        <fullName evidence="2">Uncharacterized protein</fullName>
    </submittedName>
</protein>
<accession>A0ABZ2ZV03</accession>
<name>A0ABZ2ZV03_9MICC</name>
<sequence>MSTIARPSGLHPSTIFRGAVAALSIPMALVVPLWITAGRTLFGVEGPLVVIFTATVGPLLAVLLLVSAVRITVAATRRRTFGAPLRTSFLLLGTWLAGGAFGFLVPDVGGPPGREGSVMSVLLGEEVVGMSAALANPTGILTLGLSVCLIVVSRRNA</sequence>
<evidence type="ECO:0000313" key="3">
    <source>
        <dbReference type="Proteomes" id="UP001448858"/>
    </source>
</evidence>
<reference evidence="2 3" key="1">
    <citation type="submission" date="2024-04" db="EMBL/GenBank/DDBJ databases">
        <title>Arthrobacter sp. from Plains bison fecal sample.</title>
        <authorList>
            <person name="Ruzzini A."/>
        </authorList>
    </citation>
    <scope>NUCLEOTIDE SEQUENCE [LARGE SCALE GENOMIC DNA]</scope>
    <source>
        <strain evidence="2 3">EINP1</strain>
    </source>
</reference>
<organism evidence="2 3">
    <name type="scientific">Arthrobacter citreus</name>
    <dbReference type="NCBI Taxonomy" id="1670"/>
    <lineage>
        <taxon>Bacteria</taxon>
        <taxon>Bacillati</taxon>
        <taxon>Actinomycetota</taxon>
        <taxon>Actinomycetes</taxon>
        <taxon>Micrococcales</taxon>
        <taxon>Micrococcaceae</taxon>
        <taxon>Arthrobacter</taxon>
    </lineage>
</organism>
<keyword evidence="3" id="KW-1185">Reference proteome</keyword>
<keyword evidence="1" id="KW-0472">Membrane</keyword>
<evidence type="ECO:0000256" key="1">
    <source>
        <dbReference type="SAM" id="Phobius"/>
    </source>
</evidence>
<feature type="transmembrane region" description="Helical" evidence="1">
    <location>
        <begin position="15"/>
        <end position="35"/>
    </location>
</feature>
<keyword evidence="1" id="KW-1133">Transmembrane helix</keyword>
<feature type="transmembrane region" description="Helical" evidence="1">
    <location>
        <begin position="47"/>
        <end position="69"/>
    </location>
</feature>
<dbReference type="RefSeq" id="WP_342023476.1">
    <property type="nucleotide sequence ID" value="NZ_CP151657.1"/>
</dbReference>
<feature type="transmembrane region" description="Helical" evidence="1">
    <location>
        <begin position="128"/>
        <end position="152"/>
    </location>
</feature>
<evidence type="ECO:0000313" key="2">
    <source>
        <dbReference type="EMBL" id="WZP15824.1"/>
    </source>
</evidence>
<gene>
    <name evidence="2" type="ORF">AAE021_17025</name>
</gene>